<sequence length="725" mass="81951">MDYENELRRLQVIFHDEEAYRELLNQGGTLAQSLLDLLQLLIDVPDITTSLRASICTTMLRLSKASDLHPSCLTIQNVSTIGRHPVAGGGFGDIWKGTLGTDSGQIVCLKVIKMYLMSDVQRLLKEFLREAVVWRQLKHPNVLPCLGLYYLDNRQERVCLVSPWMENGNLAQFLRAQPSDSIDHLQLMHDIASGLSYLHTLKIVHGDLKGLNILMTPSHRACIADFGLSRVADSQLLKLTSSTSYAAGTARWSAPEVHMGHRATKESDIYSYGCIITRTYPYHELPNDAAVAFAVWRGDRPSRPQNIEIQDGLWSLMARCWEAEPASRPSIEDVLSSLVDLIPPGTTILPAEEWDSRLFTELRNNVDQSYQQSQEVTDFLSAIALKYSGEEQLTADTDVLSESLPDDEIESALKTPEPSMLEDMLASKDTPDIESNIRKIKKLCKKYLEQADGRIAFKDFAKGDLALFLPTRKPSGSWAAFNVHFPHHFLQVTESLTQVLRHREWIVARITSITERVAHKDEPSNDIYANDLPEGAKYYVMEVELEWSKPSSQCYQSYEAILKKEWTVGQLLKRAKKYRTQAKSKVSFKNFAIGDLALFLPTRNTNGAWAPFNVSFARYFLSPPTGQLAEKLKTQEWFLGKITSVSERVVDLDDLSSNAYGLAYGVQYFVVEVEDRTKLSSSSKERKVSSKETRKPDAKHSSNVEDDEFDFVIVDETHLHMDSEK</sequence>
<dbReference type="Pfam" id="PF10377">
    <property type="entry name" value="ATG11"/>
    <property type="match status" value="2"/>
</dbReference>
<dbReference type="SUPFAM" id="SSF56112">
    <property type="entry name" value="Protein kinase-like (PK-like)"/>
    <property type="match status" value="1"/>
</dbReference>
<dbReference type="PANTHER" id="PTHR44329:SF214">
    <property type="entry name" value="PROTEIN KINASE DOMAIN-CONTAINING PROTEIN"/>
    <property type="match status" value="1"/>
</dbReference>
<evidence type="ECO:0000259" key="2">
    <source>
        <dbReference type="PROSITE" id="PS50011"/>
    </source>
</evidence>
<dbReference type="SMART" id="SM00220">
    <property type="entry name" value="S_TKc"/>
    <property type="match status" value="1"/>
</dbReference>
<gene>
    <name evidence="3" type="ORF">WG66_14789</name>
</gene>
<protein>
    <recommendedName>
        <fullName evidence="2">Protein kinase domain-containing protein</fullName>
    </recommendedName>
</protein>
<dbReference type="InterPro" id="IPR008271">
    <property type="entry name" value="Ser/Thr_kinase_AS"/>
</dbReference>
<dbReference type="Proteomes" id="UP000054988">
    <property type="component" value="Unassembled WGS sequence"/>
</dbReference>
<dbReference type="InterPro" id="IPR000719">
    <property type="entry name" value="Prot_kinase_dom"/>
</dbReference>
<comment type="caution">
    <text evidence="3">The sequence shown here is derived from an EMBL/GenBank/DDBJ whole genome shotgun (WGS) entry which is preliminary data.</text>
</comment>
<evidence type="ECO:0000256" key="1">
    <source>
        <dbReference type="SAM" id="MobiDB-lite"/>
    </source>
</evidence>
<organism evidence="3 4">
    <name type="scientific">Moniliophthora roreri</name>
    <name type="common">Frosty pod rot fungus</name>
    <name type="synonym">Monilia roreri</name>
    <dbReference type="NCBI Taxonomy" id="221103"/>
    <lineage>
        <taxon>Eukaryota</taxon>
        <taxon>Fungi</taxon>
        <taxon>Dikarya</taxon>
        <taxon>Basidiomycota</taxon>
        <taxon>Agaricomycotina</taxon>
        <taxon>Agaricomycetes</taxon>
        <taxon>Agaricomycetidae</taxon>
        <taxon>Agaricales</taxon>
        <taxon>Marasmiineae</taxon>
        <taxon>Marasmiaceae</taxon>
        <taxon>Moniliophthora</taxon>
    </lineage>
</organism>
<dbReference type="InterPro" id="IPR051681">
    <property type="entry name" value="Ser/Thr_Kinases-Pseudokinases"/>
</dbReference>
<dbReference type="eggNOG" id="KOG0196">
    <property type="taxonomic scope" value="Eukaryota"/>
</dbReference>
<dbReference type="Gene3D" id="1.10.510.10">
    <property type="entry name" value="Transferase(Phosphotransferase) domain 1"/>
    <property type="match status" value="1"/>
</dbReference>
<dbReference type="GO" id="GO:0005524">
    <property type="term" value="F:ATP binding"/>
    <property type="evidence" value="ECO:0007669"/>
    <property type="project" value="InterPro"/>
</dbReference>
<dbReference type="InterPro" id="IPR001245">
    <property type="entry name" value="Ser-Thr/Tyr_kinase_cat_dom"/>
</dbReference>
<dbReference type="AlphaFoldDB" id="A0A0W0F8K4"/>
<dbReference type="PROSITE" id="PS50011">
    <property type="entry name" value="PROTEIN_KINASE_DOM"/>
    <property type="match status" value="1"/>
</dbReference>
<dbReference type="Pfam" id="PF07714">
    <property type="entry name" value="PK_Tyr_Ser-Thr"/>
    <property type="match status" value="1"/>
</dbReference>
<dbReference type="GO" id="GO:0004674">
    <property type="term" value="F:protein serine/threonine kinase activity"/>
    <property type="evidence" value="ECO:0007669"/>
    <property type="project" value="TreeGrafter"/>
</dbReference>
<proteinExistence type="predicted"/>
<feature type="region of interest" description="Disordered" evidence="1">
    <location>
        <begin position="681"/>
        <end position="703"/>
    </location>
</feature>
<accession>A0A0W0F8K4</accession>
<evidence type="ECO:0000313" key="3">
    <source>
        <dbReference type="EMBL" id="KTB32635.1"/>
    </source>
</evidence>
<dbReference type="EMBL" id="LATX01002209">
    <property type="protein sequence ID" value="KTB32635.1"/>
    <property type="molecule type" value="Genomic_DNA"/>
</dbReference>
<name>A0A0W0F8K4_MONRR</name>
<dbReference type="PROSITE" id="PS00108">
    <property type="entry name" value="PROTEIN_KINASE_ST"/>
    <property type="match status" value="1"/>
</dbReference>
<evidence type="ECO:0000313" key="4">
    <source>
        <dbReference type="Proteomes" id="UP000054988"/>
    </source>
</evidence>
<reference evidence="3 4" key="1">
    <citation type="submission" date="2015-12" db="EMBL/GenBank/DDBJ databases">
        <title>Draft genome sequence of Moniliophthora roreri, the causal agent of frosty pod rot of cacao.</title>
        <authorList>
            <person name="Aime M.C."/>
            <person name="Diaz-Valderrama J.R."/>
            <person name="Kijpornyongpan T."/>
            <person name="Phillips-Mora W."/>
        </authorList>
    </citation>
    <scope>NUCLEOTIDE SEQUENCE [LARGE SCALE GENOMIC DNA]</scope>
    <source>
        <strain evidence="3 4">MCA 2952</strain>
    </source>
</reference>
<dbReference type="InterPro" id="IPR019460">
    <property type="entry name" value="Atg11_C"/>
</dbReference>
<dbReference type="InterPro" id="IPR011009">
    <property type="entry name" value="Kinase-like_dom_sf"/>
</dbReference>
<dbReference type="PANTHER" id="PTHR44329">
    <property type="entry name" value="SERINE/THREONINE-PROTEIN KINASE TNNI3K-RELATED"/>
    <property type="match status" value="1"/>
</dbReference>
<feature type="domain" description="Protein kinase" evidence="2">
    <location>
        <begin position="80"/>
        <end position="342"/>
    </location>
</feature>
<dbReference type="PRINTS" id="PR00109">
    <property type="entry name" value="TYRKINASE"/>
</dbReference>